<protein>
    <submittedName>
        <fullName evidence="2">Uncharacterized protein</fullName>
    </submittedName>
</protein>
<dbReference type="GO" id="GO:0051087">
    <property type="term" value="F:protein-folding chaperone binding"/>
    <property type="evidence" value="ECO:0007669"/>
    <property type="project" value="TreeGrafter"/>
</dbReference>
<dbReference type="Proteomes" id="UP000663868">
    <property type="component" value="Unassembled WGS sequence"/>
</dbReference>
<dbReference type="GO" id="GO:0030150">
    <property type="term" value="P:protein import into mitochondrial matrix"/>
    <property type="evidence" value="ECO:0007669"/>
    <property type="project" value="TreeGrafter"/>
</dbReference>
<accession>A0A820EVZ6</accession>
<feature type="coiled-coil region" evidence="1">
    <location>
        <begin position="94"/>
        <end position="144"/>
    </location>
</feature>
<dbReference type="GO" id="GO:0005743">
    <property type="term" value="C:mitochondrial inner membrane"/>
    <property type="evidence" value="ECO:0007669"/>
    <property type="project" value="TreeGrafter"/>
</dbReference>
<evidence type="ECO:0000256" key="1">
    <source>
        <dbReference type="SAM" id="Coils"/>
    </source>
</evidence>
<dbReference type="EMBL" id="CAJOBB010010861">
    <property type="protein sequence ID" value="CAF4251969.1"/>
    <property type="molecule type" value="Genomic_DNA"/>
</dbReference>
<reference evidence="2" key="1">
    <citation type="submission" date="2021-02" db="EMBL/GenBank/DDBJ databases">
        <authorList>
            <person name="Nowell W R."/>
        </authorList>
    </citation>
    <scope>NUCLEOTIDE SEQUENCE</scope>
</reference>
<comment type="caution">
    <text evidence="2">The sequence shown here is derived from an EMBL/GenBank/DDBJ whole genome shotgun (WGS) entry which is preliminary data.</text>
</comment>
<feature type="non-terminal residue" evidence="2">
    <location>
        <position position="157"/>
    </location>
</feature>
<dbReference type="PANTHER" id="PTHR10721:SF1">
    <property type="entry name" value="MITOCHONDRIAL IMPORT INNER MEMBRANE TRANSLOCASE SUBUNIT TIM44"/>
    <property type="match status" value="1"/>
</dbReference>
<name>A0A820EVZ6_9BILA</name>
<organism evidence="2 3">
    <name type="scientific">Adineta steineri</name>
    <dbReference type="NCBI Taxonomy" id="433720"/>
    <lineage>
        <taxon>Eukaryota</taxon>
        <taxon>Metazoa</taxon>
        <taxon>Spiralia</taxon>
        <taxon>Gnathifera</taxon>
        <taxon>Rotifera</taxon>
        <taxon>Eurotatoria</taxon>
        <taxon>Bdelloidea</taxon>
        <taxon>Adinetida</taxon>
        <taxon>Adinetidae</taxon>
        <taxon>Adineta</taxon>
    </lineage>
</organism>
<sequence length="157" mass="17965">MAKVLTTASKCVPNLINLSSKTSAINVRSSSPIYRSYSIQQTCNPLLTNNIHSHQQTYFSTKYQSNSIQLKNFIYHDPLFIPKRGNASQPKGFIGSLMDNIKEELNKNKDIKDNIKKFRDQAKKLEDSDALKEARDKYKTLERETMKSSTAFREKLG</sequence>
<keyword evidence="1" id="KW-0175">Coiled coil</keyword>
<gene>
    <name evidence="2" type="ORF">KXQ929_LOCUS42859</name>
</gene>
<dbReference type="AlphaFoldDB" id="A0A820EVZ6"/>
<dbReference type="InterPro" id="IPR039544">
    <property type="entry name" value="Tim44-like"/>
</dbReference>
<evidence type="ECO:0000313" key="3">
    <source>
        <dbReference type="Proteomes" id="UP000663868"/>
    </source>
</evidence>
<proteinExistence type="predicted"/>
<dbReference type="PANTHER" id="PTHR10721">
    <property type="entry name" value="MITOCHONDRIAL IMPORT INNER MEMBRANE TRANSLOCASE SUBUNIT TIM44"/>
    <property type="match status" value="1"/>
</dbReference>
<evidence type="ECO:0000313" key="2">
    <source>
        <dbReference type="EMBL" id="CAF4251969.1"/>
    </source>
</evidence>